<evidence type="ECO:0000313" key="2">
    <source>
        <dbReference type="Proteomes" id="UP000036987"/>
    </source>
</evidence>
<organism evidence="1 2">
    <name type="scientific">Zostera marina</name>
    <name type="common">Eelgrass</name>
    <dbReference type="NCBI Taxonomy" id="29655"/>
    <lineage>
        <taxon>Eukaryota</taxon>
        <taxon>Viridiplantae</taxon>
        <taxon>Streptophyta</taxon>
        <taxon>Embryophyta</taxon>
        <taxon>Tracheophyta</taxon>
        <taxon>Spermatophyta</taxon>
        <taxon>Magnoliopsida</taxon>
        <taxon>Liliopsida</taxon>
        <taxon>Zosteraceae</taxon>
        <taxon>Zostera</taxon>
    </lineage>
</organism>
<gene>
    <name evidence="1" type="ORF">ZOSMA_70G00120</name>
</gene>
<accession>A0A0K9NQV2</accession>
<proteinExistence type="predicted"/>
<protein>
    <submittedName>
        <fullName evidence="1">Uncharacterized protein</fullName>
    </submittedName>
</protein>
<name>A0A0K9NQV2_ZOSMR</name>
<dbReference type="Proteomes" id="UP000036987">
    <property type="component" value="Unassembled WGS sequence"/>
</dbReference>
<dbReference type="AlphaFoldDB" id="A0A0K9NQV2"/>
<keyword evidence="2" id="KW-1185">Reference proteome</keyword>
<sequence length="66" mass="7454">MNAKLRGADSNLYKSGGYLLILKLVEWWMVDGFWIRRAGKVVIAENTRMIPLSLDQIMQVGDVGNT</sequence>
<evidence type="ECO:0000313" key="1">
    <source>
        <dbReference type="EMBL" id="KMZ58998.1"/>
    </source>
</evidence>
<reference evidence="2" key="1">
    <citation type="journal article" date="2016" name="Nature">
        <title>The genome of the seagrass Zostera marina reveals angiosperm adaptation to the sea.</title>
        <authorList>
            <person name="Olsen J.L."/>
            <person name="Rouze P."/>
            <person name="Verhelst B."/>
            <person name="Lin Y.-C."/>
            <person name="Bayer T."/>
            <person name="Collen J."/>
            <person name="Dattolo E."/>
            <person name="De Paoli E."/>
            <person name="Dittami S."/>
            <person name="Maumus F."/>
            <person name="Michel G."/>
            <person name="Kersting A."/>
            <person name="Lauritano C."/>
            <person name="Lohaus R."/>
            <person name="Toepel M."/>
            <person name="Tonon T."/>
            <person name="Vanneste K."/>
            <person name="Amirebrahimi M."/>
            <person name="Brakel J."/>
            <person name="Bostroem C."/>
            <person name="Chovatia M."/>
            <person name="Grimwood J."/>
            <person name="Jenkins J.W."/>
            <person name="Jueterbock A."/>
            <person name="Mraz A."/>
            <person name="Stam W.T."/>
            <person name="Tice H."/>
            <person name="Bornberg-Bauer E."/>
            <person name="Green P.J."/>
            <person name="Pearson G.A."/>
            <person name="Procaccini G."/>
            <person name="Duarte C.M."/>
            <person name="Schmutz J."/>
            <person name="Reusch T.B.H."/>
            <person name="Van de Peer Y."/>
        </authorList>
    </citation>
    <scope>NUCLEOTIDE SEQUENCE [LARGE SCALE GENOMIC DNA]</scope>
    <source>
        <strain evidence="2">cv. Finnish</strain>
    </source>
</reference>
<dbReference type="EMBL" id="LFYR01001823">
    <property type="protein sequence ID" value="KMZ58998.1"/>
    <property type="molecule type" value="Genomic_DNA"/>
</dbReference>
<comment type="caution">
    <text evidence="1">The sequence shown here is derived from an EMBL/GenBank/DDBJ whole genome shotgun (WGS) entry which is preliminary data.</text>
</comment>